<gene>
    <name evidence="2" type="ORF">FME95_01545</name>
</gene>
<dbReference type="PANTHER" id="PTHR37421:SF1">
    <property type="entry name" value="UPF0260 PROTEIN YCGN"/>
    <property type="match status" value="1"/>
</dbReference>
<dbReference type="InterPro" id="IPR008228">
    <property type="entry name" value="UCP006173"/>
</dbReference>
<dbReference type="AlphaFoldDB" id="A0A5C8Z7K6"/>
<name>A0A5C8Z7K6_9GAMM</name>
<protein>
    <recommendedName>
        <fullName evidence="1">UPF0260 protein FME95_01545</fullName>
    </recommendedName>
</protein>
<dbReference type="HAMAP" id="MF_00676">
    <property type="entry name" value="UPF0260"/>
    <property type="match status" value="1"/>
</dbReference>
<dbReference type="Proteomes" id="UP000321764">
    <property type="component" value="Unassembled WGS sequence"/>
</dbReference>
<evidence type="ECO:0000313" key="3">
    <source>
        <dbReference type="Proteomes" id="UP000321764"/>
    </source>
</evidence>
<accession>A0A5C8Z7K6</accession>
<evidence type="ECO:0000256" key="1">
    <source>
        <dbReference type="HAMAP-Rule" id="MF_00676"/>
    </source>
</evidence>
<comment type="similarity">
    <text evidence="1">Belongs to the UPF0260 family.</text>
</comment>
<dbReference type="NCBIfam" id="NF003501">
    <property type="entry name" value="PRK05170.1-5"/>
    <property type="match status" value="1"/>
</dbReference>
<evidence type="ECO:0000313" key="2">
    <source>
        <dbReference type="EMBL" id="TXR53283.1"/>
    </source>
</evidence>
<keyword evidence="3" id="KW-1185">Reference proteome</keyword>
<dbReference type="InterPro" id="IPR005358">
    <property type="entry name" value="Puta_zinc/iron-chelating_dom"/>
</dbReference>
<dbReference type="Pfam" id="PF03692">
    <property type="entry name" value="CxxCxxCC"/>
    <property type="match status" value="1"/>
</dbReference>
<proteinExistence type="inferred from homology"/>
<sequence>MADRVFWQRKTLAEMSQSEWESLCDGCGKCCLQKLEDEDDGTVYYTSVICQYMTEDCRCSEYEKRHELVPNCVWLKPEDVDNFFWLPSTCAYRILSEGRDLPVWHPLVSGDPDIIHAVNISVKHMDLVKDNQIPESDWQEYVIDNQ</sequence>
<dbReference type="PIRSF" id="PIRSF006173">
    <property type="entry name" value="UCP006173"/>
    <property type="match status" value="1"/>
</dbReference>
<dbReference type="RefSeq" id="WP_147712514.1">
    <property type="nucleotide sequence ID" value="NZ_VKAD01000001.1"/>
</dbReference>
<dbReference type="PANTHER" id="PTHR37421">
    <property type="entry name" value="UPF0260 PROTEIN YCGN"/>
    <property type="match status" value="1"/>
</dbReference>
<reference evidence="2 3" key="1">
    <citation type="submission" date="2019-07" db="EMBL/GenBank/DDBJ databases">
        <title>Reinekea sp. strain SSH23 genome sequencing and assembly.</title>
        <authorList>
            <person name="Kim I."/>
        </authorList>
    </citation>
    <scope>NUCLEOTIDE SEQUENCE [LARGE SCALE GENOMIC DNA]</scope>
    <source>
        <strain evidence="2 3">SSH23</strain>
    </source>
</reference>
<organism evidence="2 3">
    <name type="scientific">Reinekea thalattae</name>
    <dbReference type="NCBI Taxonomy" id="2593301"/>
    <lineage>
        <taxon>Bacteria</taxon>
        <taxon>Pseudomonadati</taxon>
        <taxon>Pseudomonadota</taxon>
        <taxon>Gammaproteobacteria</taxon>
        <taxon>Oceanospirillales</taxon>
        <taxon>Saccharospirillaceae</taxon>
        <taxon>Reinekea</taxon>
    </lineage>
</organism>
<comment type="caution">
    <text evidence="2">The sequence shown here is derived from an EMBL/GenBank/DDBJ whole genome shotgun (WGS) entry which is preliminary data.</text>
</comment>
<dbReference type="NCBIfam" id="NF003507">
    <property type="entry name" value="PRK05170.2-5"/>
    <property type="match status" value="1"/>
</dbReference>
<dbReference type="OrthoDB" id="9786855at2"/>
<dbReference type="EMBL" id="VKAD01000001">
    <property type="protein sequence ID" value="TXR53283.1"/>
    <property type="molecule type" value="Genomic_DNA"/>
</dbReference>